<keyword evidence="8" id="KW-0119">Carbohydrate metabolism</keyword>
<dbReference type="InterPro" id="IPR001791">
    <property type="entry name" value="Laminin_G"/>
</dbReference>
<dbReference type="GO" id="GO:0042995">
    <property type="term" value="C:cell projection"/>
    <property type="evidence" value="ECO:0007669"/>
    <property type="project" value="UniProtKB-SubCell"/>
</dbReference>
<evidence type="ECO:0000256" key="1">
    <source>
        <dbReference type="ARBA" id="ARBA00004316"/>
    </source>
</evidence>
<evidence type="ECO:0000313" key="12">
    <source>
        <dbReference type="EMBL" id="ARQ71109.1"/>
    </source>
</evidence>
<keyword evidence="3" id="KW-0964">Secreted</keyword>
<dbReference type="Proteomes" id="UP000194218">
    <property type="component" value="Chromosome"/>
</dbReference>
<feature type="signal peptide" evidence="10">
    <location>
        <begin position="1"/>
        <end position="38"/>
    </location>
</feature>
<evidence type="ECO:0000313" key="13">
    <source>
        <dbReference type="Proteomes" id="UP000194218"/>
    </source>
</evidence>
<keyword evidence="5" id="KW-1015">Disulfide bond</keyword>
<proteinExistence type="predicted"/>
<dbReference type="GO" id="GO:0016798">
    <property type="term" value="F:hydrolase activity, acting on glycosyl bonds"/>
    <property type="evidence" value="ECO:0007669"/>
    <property type="project" value="UniProtKB-KW"/>
</dbReference>
<dbReference type="InterPro" id="IPR006558">
    <property type="entry name" value="LamG-like"/>
</dbReference>
<dbReference type="CDD" id="cd00110">
    <property type="entry name" value="LamG"/>
    <property type="match status" value="1"/>
</dbReference>
<dbReference type="Gene3D" id="2.60.120.200">
    <property type="match status" value="1"/>
</dbReference>
<dbReference type="InterPro" id="IPR055372">
    <property type="entry name" value="CBM96"/>
</dbReference>
<protein>
    <recommendedName>
        <fullName evidence="11">Fibronectin type-III domain-containing protein</fullName>
    </recommendedName>
</protein>
<dbReference type="InterPro" id="IPR011047">
    <property type="entry name" value="Quinoprotein_ADH-like_sf"/>
</dbReference>
<evidence type="ECO:0000256" key="4">
    <source>
        <dbReference type="ARBA" id="ARBA00022729"/>
    </source>
</evidence>
<keyword evidence="6" id="KW-0966">Cell projection</keyword>
<evidence type="ECO:0000256" key="5">
    <source>
        <dbReference type="ARBA" id="ARBA00023157"/>
    </source>
</evidence>
<evidence type="ECO:0000259" key="11">
    <source>
        <dbReference type="PROSITE" id="PS50853"/>
    </source>
</evidence>
<keyword evidence="8" id="KW-0624">Polysaccharide degradation</keyword>
<dbReference type="SMART" id="SM00560">
    <property type="entry name" value="LamGL"/>
    <property type="match status" value="1"/>
</dbReference>
<accession>A0A1W7D2E2</accession>
<evidence type="ECO:0000256" key="6">
    <source>
        <dbReference type="ARBA" id="ARBA00023273"/>
    </source>
</evidence>
<comment type="subcellular location">
    <subcellularLocation>
        <location evidence="1">Cell projection</location>
    </subcellularLocation>
    <subcellularLocation>
        <location evidence="2">Secreted</location>
    </subcellularLocation>
</comment>
<dbReference type="SUPFAM" id="SSF49899">
    <property type="entry name" value="Concanavalin A-like lectins/glucanases"/>
    <property type="match status" value="1"/>
</dbReference>
<gene>
    <name evidence="12" type="ORF">CAG99_21835</name>
</gene>
<dbReference type="SUPFAM" id="SSF50998">
    <property type="entry name" value="Quinoprotein alcohol dehydrogenase-like"/>
    <property type="match status" value="1"/>
</dbReference>
<keyword evidence="4 10" id="KW-0732">Signal</keyword>
<keyword evidence="13" id="KW-1185">Reference proteome</keyword>
<evidence type="ECO:0000256" key="7">
    <source>
        <dbReference type="ARBA" id="ARBA00023295"/>
    </source>
</evidence>
<dbReference type="Pfam" id="PF13385">
    <property type="entry name" value="Laminin_G_3"/>
    <property type="match status" value="1"/>
</dbReference>
<dbReference type="InterPro" id="IPR003961">
    <property type="entry name" value="FN3_dom"/>
</dbReference>
<evidence type="ECO:0000256" key="2">
    <source>
        <dbReference type="ARBA" id="ARBA00004613"/>
    </source>
</evidence>
<feature type="domain" description="Fibronectin type-III" evidence="11">
    <location>
        <begin position="426"/>
        <end position="526"/>
    </location>
</feature>
<keyword evidence="7" id="KW-0378">Hydrolase</keyword>
<sequence>MGNGEAMRTTRATTRTRATGAGAALALTAGLLAGTAVTAPPAAALTPPVTMTAEDLPTWQTNGIVHALAEADGVVYAGGTFSTVRPPGAAPGTRETPAANFVALDAATGEPVDCDLSFTVGSGTATIRALAVSPDGETLYAGGTFGSVNGQGASSLAAFDLPTCARKPFPTAANGIVRAIAATDDRVYLGGDFTQLSGQPRARFGAVDTAGAVQPWRADADEIGKAIALSPDGQDVILGGNFFTMNGASSHALAVVDAETGANTHVYGRDFIEDSSTVQALATDEHGFYTANEGTGGFDGRIALNWGTFDQRWRDTCLGATQAVAVHQEVLYSGHHAHDCSSMGEFPNQERYHLFAQSVHDPKLLGWFPNTNDGLGEQLGPRVMTAATGHPRDPRDFMWVGGGFTTVNGVAQWGLTRFATAPDTGDPSVPETHAVSHGDGRIELTWRSSLDLDDHLLTYRVYRDGGTRPVHTVEGESVPWRRPQLSWYDPLAEAGATHSYRVSATDGAGNTSALSAPVTVTAVADGRAYTDEVLADDPLLYWPYDEPANNFASDASGNNGAGVHRGGPDRGVTPPAVPGTGARGIGYDGTDSYTYSDRTYSGLTRYTLETWFRTTTTRGGKLIGMGNRILEPSSVRDHNLYMLDDGRLTFGVYNRTHRTITSPGAWNDGEWHHVVASVGANGMRLYVDGEQVASSPLTTSARDVTGYWRTGGDSLAGWPGRPTSDWFAGQLDETAVYPGQLSAARVRAHHEAAFVPVDTVTHLTPTADTYVNGAAVNAVHGGHQQLAVRGSAAYESYLAFDLPPAPPGQVLKAAALRVRVTGDAAAGSTDDFSVVPLTGTWSEATTTYANRPTADRTTVLGTLRSPEALGSAHTVPLATGPVRDALGGTFDIALTGEGTDSLWLWARETGQSAYRPHLLLTFGAP</sequence>
<dbReference type="GO" id="GO:0000272">
    <property type="term" value="P:polysaccharide catabolic process"/>
    <property type="evidence" value="ECO:0007669"/>
    <property type="project" value="UniProtKB-KW"/>
</dbReference>
<feature type="chain" id="PRO_5038610878" description="Fibronectin type-III domain-containing protein" evidence="10">
    <location>
        <begin position="39"/>
        <end position="925"/>
    </location>
</feature>
<evidence type="ECO:0000256" key="3">
    <source>
        <dbReference type="ARBA" id="ARBA00022525"/>
    </source>
</evidence>
<organism evidence="12 13">
    <name type="scientific">Streptomyces marincola</name>
    <dbReference type="NCBI Taxonomy" id="2878388"/>
    <lineage>
        <taxon>Bacteria</taxon>
        <taxon>Bacillati</taxon>
        <taxon>Actinomycetota</taxon>
        <taxon>Actinomycetes</taxon>
        <taxon>Kitasatosporales</taxon>
        <taxon>Streptomycetaceae</taxon>
        <taxon>Streptomyces</taxon>
    </lineage>
</organism>
<keyword evidence="7" id="KW-0326">Glycosidase</keyword>
<dbReference type="InterPro" id="IPR036116">
    <property type="entry name" value="FN3_sf"/>
</dbReference>
<reference evidence="12 13" key="1">
    <citation type="submission" date="2017-05" db="EMBL/GenBank/DDBJ databases">
        <title>Complete genome sequence of Streptomyces sp. SCSIO 03032 revealed the diverse biosynthetic pathways for its bioactive secondary metabolites.</title>
        <authorList>
            <person name="Ma L."/>
            <person name="Zhu Y."/>
            <person name="Zhang W."/>
            <person name="Zhang G."/>
            <person name="Tian X."/>
            <person name="Zhang S."/>
            <person name="Zhang C."/>
        </authorList>
    </citation>
    <scope>NUCLEOTIDE SEQUENCE [LARGE SCALE GENOMIC DNA]</scope>
    <source>
        <strain evidence="12 13">SCSIO 03032</strain>
    </source>
</reference>
<dbReference type="SUPFAM" id="SSF49265">
    <property type="entry name" value="Fibronectin type III"/>
    <property type="match status" value="1"/>
</dbReference>
<evidence type="ECO:0000256" key="10">
    <source>
        <dbReference type="SAM" id="SignalP"/>
    </source>
</evidence>
<evidence type="ECO:0000256" key="9">
    <source>
        <dbReference type="SAM" id="MobiDB-lite"/>
    </source>
</evidence>
<dbReference type="GO" id="GO:0005576">
    <property type="term" value="C:extracellular region"/>
    <property type="evidence" value="ECO:0007669"/>
    <property type="project" value="UniProtKB-SubCell"/>
</dbReference>
<dbReference type="PROSITE" id="PS50853">
    <property type="entry name" value="FN3"/>
    <property type="match status" value="1"/>
</dbReference>
<evidence type="ECO:0000256" key="8">
    <source>
        <dbReference type="ARBA" id="ARBA00023326"/>
    </source>
</evidence>
<dbReference type="EMBL" id="CP021121">
    <property type="protein sequence ID" value="ARQ71109.1"/>
    <property type="molecule type" value="Genomic_DNA"/>
</dbReference>
<dbReference type="InterPro" id="IPR013320">
    <property type="entry name" value="ConA-like_dom_sf"/>
</dbReference>
<dbReference type="AlphaFoldDB" id="A0A1W7D2E2"/>
<dbReference type="NCBIfam" id="NF033679">
    <property type="entry name" value="DNRLRE_dom"/>
    <property type="match status" value="1"/>
</dbReference>
<dbReference type="Gene3D" id="2.60.40.10">
    <property type="entry name" value="Immunoglobulins"/>
    <property type="match status" value="1"/>
</dbReference>
<dbReference type="KEGG" id="smao:CAG99_21835"/>
<feature type="region of interest" description="Disordered" evidence="9">
    <location>
        <begin position="552"/>
        <end position="584"/>
    </location>
</feature>
<name>A0A1W7D2E2_9ACTN</name>
<dbReference type="Pfam" id="PF24517">
    <property type="entry name" value="CBM96"/>
    <property type="match status" value="1"/>
</dbReference>
<dbReference type="InterPro" id="IPR013783">
    <property type="entry name" value="Ig-like_fold"/>
</dbReference>